<dbReference type="AlphaFoldDB" id="A0A0A2TPM0"/>
<reference evidence="8 9" key="1">
    <citation type="journal article" date="2015" name="Stand. Genomic Sci.">
        <title>High quality draft genome sequence of the moderately halophilic bacterium Pontibacillus yanchengensis Y32(T) and comparison among Pontibacillus genomes.</title>
        <authorList>
            <person name="Huang J."/>
            <person name="Qiao Z.X."/>
            <person name="Tang J.W."/>
            <person name="Wang G."/>
        </authorList>
    </citation>
    <scope>NUCLEOTIDE SEQUENCE [LARGE SCALE GENOMIC DNA]</scope>
    <source>
        <strain evidence="8 9">Y32</strain>
    </source>
</reference>
<dbReference type="FunFam" id="3.40.930.10:FF:000009">
    <property type="entry name" value="PTS system, fructose specific IIABC component"/>
    <property type="match status" value="1"/>
</dbReference>
<dbReference type="CDD" id="cd00211">
    <property type="entry name" value="PTS_IIA_fru"/>
    <property type="match status" value="1"/>
</dbReference>
<dbReference type="GO" id="GO:0016020">
    <property type="term" value="C:membrane"/>
    <property type="evidence" value="ECO:0007669"/>
    <property type="project" value="InterPro"/>
</dbReference>
<name>A0A0A2TPM0_9BACI</name>
<keyword evidence="4" id="KW-0762">Sugar transport</keyword>
<dbReference type="NCBIfam" id="TIGR00848">
    <property type="entry name" value="fruA"/>
    <property type="match status" value="1"/>
</dbReference>
<evidence type="ECO:0000259" key="7">
    <source>
        <dbReference type="PROSITE" id="PS51094"/>
    </source>
</evidence>
<dbReference type="SUPFAM" id="SSF55804">
    <property type="entry name" value="Phoshotransferase/anion transport protein"/>
    <property type="match status" value="1"/>
</dbReference>
<dbReference type="Gene3D" id="3.40.930.10">
    <property type="entry name" value="Mannitol-specific EII, Chain A"/>
    <property type="match status" value="1"/>
</dbReference>
<keyword evidence="3" id="KW-0597">Phosphoprotein</keyword>
<dbReference type="PANTHER" id="PTHR47738:SF2">
    <property type="entry name" value="PTS SYSTEM FRUCTOSE-LIKE EIIA COMPONENT"/>
    <property type="match status" value="1"/>
</dbReference>
<dbReference type="STRING" id="1385514.N782_20290"/>
<accession>A0A0A2TPM0</accession>
<keyword evidence="5" id="KW-0808">Transferase</keyword>
<dbReference type="OrthoDB" id="95460at2"/>
<dbReference type="Pfam" id="PF00359">
    <property type="entry name" value="PTS_EIIA_2"/>
    <property type="match status" value="1"/>
</dbReference>
<dbReference type="GO" id="GO:0008982">
    <property type="term" value="F:protein-N(PI)-phosphohistidine-sugar phosphotransferase activity"/>
    <property type="evidence" value="ECO:0007669"/>
    <property type="project" value="InterPro"/>
</dbReference>
<dbReference type="InterPro" id="IPR016152">
    <property type="entry name" value="PTrfase/Anion_transptr"/>
</dbReference>
<dbReference type="PROSITE" id="PS00372">
    <property type="entry name" value="PTS_EIIA_TYPE_2_HIS"/>
    <property type="match status" value="1"/>
</dbReference>
<dbReference type="PROSITE" id="PS51094">
    <property type="entry name" value="PTS_EIIA_TYPE_2"/>
    <property type="match status" value="1"/>
</dbReference>
<comment type="caution">
    <text evidence="8">The sequence shown here is derived from an EMBL/GenBank/DDBJ whole genome shotgun (WGS) entry which is preliminary data.</text>
</comment>
<evidence type="ECO:0000256" key="1">
    <source>
        <dbReference type="ARBA" id="ARBA00004496"/>
    </source>
</evidence>
<dbReference type="RefSeq" id="WP_036823401.1">
    <property type="nucleotide sequence ID" value="NZ_AVBF01000073.1"/>
</dbReference>
<evidence type="ECO:0000313" key="9">
    <source>
        <dbReference type="Proteomes" id="UP000030147"/>
    </source>
</evidence>
<evidence type="ECO:0000256" key="5">
    <source>
        <dbReference type="ARBA" id="ARBA00022679"/>
    </source>
</evidence>
<protein>
    <submittedName>
        <fullName evidence="8">PTS fructose transporter subunit IIA</fullName>
    </submittedName>
</protein>
<dbReference type="eggNOG" id="COG1762">
    <property type="taxonomic scope" value="Bacteria"/>
</dbReference>
<dbReference type="InterPro" id="IPR002178">
    <property type="entry name" value="PTS_EIIA_type-2_dom"/>
</dbReference>
<evidence type="ECO:0000256" key="2">
    <source>
        <dbReference type="ARBA" id="ARBA00022448"/>
    </source>
</evidence>
<keyword evidence="2" id="KW-0813">Transport</keyword>
<evidence type="ECO:0000313" key="8">
    <source>
        <dbReference type="EMBL" id="KGP71265.1"/>
    </source>
</evidence>
<gene>
    <name evidence="8" type="ORF">N782_20290</name>
</gene>
<evidence type="ECO:0000256" key="3">
    <source>
        <dbReference type="ARBA" id="ARBA00022553"/>
    </source>
</evidence>
<dbReference type="Proteomes" id="UP000030147">
    <property type="component" value="Unassembled WGS sequence"/>
</dbReference>
<sequence length="149" mass="16580">MLLTSLLKENQILLDIETTSKTQCIERLAQHMVDSGDVVDIDQYVRDVLKREEEGSTGIGFAVAIPHGKSAGVQAPSLAYARLSAPIDWQSIDGEPVKHAFLIAVPLEQSGNEHLRILSNLSRKLIHEEFRAQLNQVKNAEELVELLEQ</sequence>
<comment type="subcellular location">
    <subcellularLocation>
        <location evidence="1">Cytoplasm</location>
    </subcellularLocation>
</comment>
<evidence type="ECO:0000256" key="4">
    <source>
        <dbReference type="ARBA" id="ARBA00022597"/>
    </source>
</evidence>
<dbReference type="PANTHER" id="PTHR47738">
    <property type="entry name" value="PTS SYSTEM FRUCTOSE-LIKE EIIA COMPONENT-RELATED"/>
    <property type="match status" value="1"/>
</dbReference>
<keyword evidence="9" id="KW-1185">Reference proteome</keyword>
<feature type="domain" description="PTS EIIA type-2" evidence="7">
    <location>
        <begin position="5"/>
        <end position="149"/>
    </location>
</feature>
<dbReference type="GO" id="GO:0005737">
    <property type="term" value="C:cytoplasm"/>
    <property type="evidence" value="ECO:0007669"/>
    <property type="project" value="UniProtKB-SubCell"/>
</dbReference>
<keyword evidence="6" id="KW-0598">Phosphotransferase system</keyword>
<proteinExistence type="predicted"/>
<dbReference type="GO" id="GO:0009401">
    <property type="term" value="P:phosphoenolpyruvate-dependent sugar phosphotransferase system"/>
    <property type="evidence" value="ECO:0007669"/>
    <property type="project" value="UniProtKB-KW"/>
</dbReference>
<dbReference type="InterPro" id="IPR004715">
    <property type="entry name" value="PTS_IIA_fruc"/>
</dbReference>
<organism evidence="8 9">
    <name type="scientific">Pontibacillus yanchengensis Y32</name>
    <dbReference type="NCBI Taxonomy" id="1385514"/>
    <lineage>
        <taxon>Bacteria</taxon>
        <taxon>Bacillati</taxon>
        <taxon>Bacillota</taxon>
        <taxon>Bacilli</taxon>
        <taxon>Bacillales</taxon>
        <taxon>Bacillaceae</taxon>
        <taxon>Pontibacillus</taxon>
    </lineage>
</organism>
<dbReference type="InterPro" id="IPR051541">
    <property type="entry name" value="PTS_SugarTrans_NitroReg"/>
</dbReference>
<dbReference type="EMBL" id="AVBF01000073">
    <property type="protein sequence ID" value="KGP71265.1"/>
    <property type="molecule type" value="Genomic_DNA"/>
</dbReference>
<evidence type="ECO:0000256" key="6">
    <source>
        <dbReference type="ARBA" id="ARBA00022683"/>
    </source>
</evidence>